<sequence>MTLALVTGASTGIGLELARIARADGHQTIMVADEPAIHQAAAGLDAEAVEADLATSEGVAAVLAHLGGREVDLLMLNAGTGLGHAFLDQDPQRIDHVVMTNILGVLRLAHPLGRRMQARSQGRILITGSIAGFMPGTFQAIYNASKAFLNNFALGWNEELKDTGVTVTCLMPGPTDTGFFERAGLLDTPLGQMKNKDDPAMVARAGYDAMMAGQAQMTPGLKNKMQATLAEVLPAGLVAKAHRRMAKPQDE</sequence>
<comment type="similarity">
    <text evidence="1">Belongs to the short-chain dehydrogenases/reductases (SDR) family.</text>
</comment>
<dbReference type="Gene3D" id="3.40.50.720">
    <property type="entry name" value="NAD(P)-binding Rossmann-like Domain"/>
    <property type="match status" value="1"/>
</dbReference>
<keyword evidence="3" id="KW-0614">Plasmid</keyword>
<dbReference type="EMBL" id="CP024423">
    <property type="protein sequence ID" value="ATQ57999.1"/>
    <property type="molecule type" value="Genomic_DNA"/>
</dbReference>
<dbReference type="PANTHER" id="PTHR42901:SF1">
    <property type="entry name" value="ALCOHOL DEHYDROGENASE"/>
    <property type="match status" value="1"/>
</dbReference>
<protein>
    <submittedName>
        <fullName evidence="3">Oxidoreductase</fullName>
    </submittedName>
</protein>
<dbReference type="GO" id="GO:0016491">
    <property type="term" value="F:oxidoreductase activity"/>
    <property type="evidence" value="ECO:0007669"/>
    <property type="project" value="UniProtKB-KW"/>
</dbReference>
<name>A0A2D2C6D0_9RHOB</name>
<dbReference type="PANTHER" id="PTHR42901">
    <property type="entry name" value="ALCOHOL DEHYDROGENASE"/>
    <property type="match status" value="1"/>
</dbReference>
<geneLocation type="plasmid" evidence="4">
    <name>ptt13-1</name>
</geneLocation>
<dbReference type="RefSeq" id="WP_099650388.1">
    <property type="nucleotide sequence ID" value="NZ_CAJGAB010000060.1"/>
</dbReference>
<dbReference type="AlphaFoldDB" id="A0A2D2C6D0"/>
<dbReference type="InterPro" id="IPR036291">
    <property type="entry name" value="NAD(P)-bd_dom_sf"/>
</dbReference>
<proteinExistence type="inferred from homology"/>
<evidence type="ECO:0000313" key="4">
    <source>
        <dbReference type="Proteomes" id="UP000229314"/>
    </source>
</evidence>
<dbReference type="CDD" id="cd05233">
    <property type="entry name" value="SDR_c"/>
    <property type="match status" value="1"/>
</dbReference>
<dbReference type="SUPFAM" id="SSF51735">
    <property type="entry name" value="NAD(P)-binding Rossmann-fold domains"/>
    <property type="match status" value="1"/>
</dbReference>
<keyword evidence="2" id="KW-0560">Oxidoreductase</keyword>
<reference evidence="3 4" key="1">
    <citation type="submission" date="2017-10" db="EMBL/GenBank/DDBJ databases">
        <title>Complete genome sequence of Paracoccus yeei TT13 isolated from human skin.</title>
        <authorList>
            <person name="Lee K."/>
            <person name="Lim J.Y."/>
            <person name="Hwang I."/>
        </authorList>
    </citation>
    <scope>NUCLEOTIDE SEQUENCE [LARGE SCALE GENOMIC DNA]</scope>
    <source>
        <strain evidence="3 4">TT13</strain>
        <plasmid evidence="4">Plasmid ptt13-1</plasmid>
    </source>
</reference>
<dbReference type="Pfam" id="PF00106">
    <property type="entry name" value="adh_short"/>
    <property type="match status" value="1"/>
</dbReference>
<dbReference type="GeneID" id="78899718"/>
<accession>A0A2D2C6D0</accession>
<dbReference type="PRINTS" id="PR00081">
    <property type="entry name" value="GDHRDH"/>
</dbReference>
<evidence type="ECO:0000313" key="3">
    <source>
        <dbReference type="EMBL" id="ATQ57999.1"/>
    </source>
</evidence>
<dbReference type="Proteomes" id="UP000229314">
    <property type="component" value="Plasmid pTT13-1"/>
</dbReference>
<organism evidence="3 4">
    <name type="scientific">Paracoccus yeei</name>
    <dbReference type="NCBI Taxonomy" id="147645"/>
    <lineage>
        <taxon>Bacteria</taxon>
        <taxon>Pseudomonadati</taxon>
        <taxon>Pseudomonadota</taxon>
        <taxon>Alphaproteobacteria</taxon>
        <taxon>Rhodobacterales</taxon>
        <taxon>Paracoccaceae</taxon>
        <taxon>Paracoccus</taxon>
    </lineage>
</organism>
<dbReference type="InterPro" id="IPR002347">
    <property type="entry name" value="SDR_fam"/>
</dbReference>
<evidence type="ECO:0000256" key="2">
    <source>
        <dbReference type="ARBA" id="ARBA00023002"/>
    </source>
</evidence>
<gene>
    <name evidence="3" type="ORF">PYTT13_18885</name>
</gene>
<evidence type="ECO:0000256" key="1">
    <source>
        <dbReference type="ARBA" id="ARBA00006484"/>
    </source>
</evidence>